<sequence>MAEAYNLKFEWPQGPSDVMVTGTFDNWSCSTRLKVNPTGSLEAIVPVPWETKIFYKFVVDGTWMPNPELPTEYDASGNLNNAVTTPRKPLPQPGTPTIEFIEDVAPITDSDEDALLPAPVAEEVKLEAPQKAAEVASRIPIAFQPVLDASHDSTPKEAVNSEASTHLPLPPASPVSLNTAPKPAEESIEVPAEAEVPVKITAEEPTPETSSDKFLEAVLAASGTSGPVSESETPVRPTTPPPKKTEEAKAEETPVSPVKTNSAHAGSPTTTSGLSTPPSSSAPSTPKTQSAFIVEGKLKKVFKTPEKDKNKKRLGSETPTHNEKVKA</sequence>
<dbReference type="SUPFAM" id="SSF81296">
    <property type="entry name" value="E set domains"/>
    <property type="match status" value="1"/>
</dbReference>
<dbReference type="InterPro" id="IPR013783">
    <property type="entry name" value="Ig-like_fold"/>
</dbReference>
<feature type="region of interest" description="Disordered" evidence="2">
    <location>
        <begin position="148"/>
        <end position="327"/>
    </location>
</feature>
<dbReference type="PANTHER" id="PTHR10343">
    <property type="entry name" value="5'-AMP-ACTIVATED PROTEIN KINASE , BETA SUBUNIT"/>
    <property type="match status" value="1"/>
</dbReference>
<evidence type="ECO:0000313" key="5">
    <source>
        <dbReference type="Proteomes" id="UP000217199"/>
    </source>
</evidence>
<dbReference type="PANTHER" id="PTHR10343:SF81">
    <property type="entry name" value="CRUCIFORM DNA-RECOGNIZING PROTEIN 1-RELATED"/>
    <property type="match status" value="1"/>
</dbReference>
<evidence type="ECO:0000256" key="1">
    <source>
        <dbReference type="ARBA" id="ARBA00038216"/>
    </source>
</evidence>
<dbReference type="GO" id="GO:0007165">
    <property type="term" value="P:signal transduction"/>
    <property type="evidence" value="ECO:0007669"/>
    <property type="project" value="TreeGrafter"/>
</dbReference>
<gene>
    <name evidence="4" type="ORF">PNOK_0372600</name>
</gene>
<dbReference type="CDD" id="cd02859">
    <property type="entry name" value="E_set_AMPKbeta_like_N"/>
    <property type="match status" value="1"/>
</dbReference>
<dbReference type="Proteomes" id="UP000217199">
    <property type="component" value="Unassembled WGS sequence"/>
</dbReference>
<comment type="similarity">
    <text evidence="1">Belongs to the CRP1/MDG1 family.</text>
</comment>
<dbReference type="STRING" id="2282107.A0A286UNH7"/>
<proteinExistence type="inferred from homology"/>
<dbReference type="GO" id="GO:0019901">
    <property type="term" value="F:protein kinase binding"/>
    <property type="evidence" value="ECO:0007669"/>
    <property type="project" value="TreeGrafter"/>
</dbReference>
<dbReference type="EMBL" id="NBII01000003">
    <property type="protein sequence ID" value="PAV21099.1"/>
    <property type="molecule type" value="Genomic_DNA"/>
</dbReference>
<protein>
    <submittedName>
        <fullName evidence="4">Carbohydrate-binding module family 48</fullName>
    </submittedName>
</protein>
<organism evidence="4 5">
    <name type="scientific">Pyrrhoderma noxium</name>
    <dbReference type="NCBI Taxonomy" id="2282107"/>
    <lineage>
        <taxon>Eukaryota</taxon>
        <taxon>Fungi</taxon>
        <taxon>Dikarya</taxon>
        <taxon>Basidiomycota</taxon>
        <taxon>Agaricomycotina</taxon>
        <taxon>Agaricomycetes</taxon>
        <taxon>Hymenochaetales</taxon>
        <taxon>Hymenochaetaceae</taxon>
        <taxon>Pyrrhoderma</taxon>
    </lineage>
</organism>
<dbReference type="OrthoDB" id="5873279at2759"/>
<accession>A0A286UNH7</accession>
<keyword evidence="5" id="KW-1185">Reference proteome</keyword>
<evidence type="ECO:0000259" key="3">
    <source>
        <dbReference type="Pfam" id="PF16561"/>
    </source>
</evidence>
<dbReference type="Pfam" id="PF16561">
    <property type="entry name" value="AMPK1_CBM"/>
    <property type="match status" value="1"/>
</dbReference>
<dbReference type="Gene3D" id="2.60.40.10">
    <property type="entry name" value="Immunoglobulins"/>
    <property type="match status" value="1"/>
</dbReference>
<dbReference type="InterPro" id="IPR014756">
    <property type="entry name" value="Ig_E-set"/>
</dbReference>
<dbReference type="InterPro" id="IPR032640">
    <property type="entry name" value="AMPK1_CBM"/>
</dbReference>
<dbReference type="GO" id="GO:0031588">
    <property type="term" value="C:nucleotide-activated protein kinase complex"/>
    <property type="evidence" value="ECO:0007669"/>
    <property type="project" value="TreeGrafter"/>
</dbReference>
<name>A0A286UNH7_9AGAM</name>
<evidence type="ECO:0000313" key="4">
    <source>
        <dbReference type="EMBL" id="PAV21099.1"/>
    </source>
</evidence>
<reference evidence="4 5" key="1">
    <citation type="journal article" date="2017" name="Mol. Ecol.">
        <title>Comparative and population genomic landscape of Phellinus noxius: A hypervariable fungus causing root rot in trees.</title>
        <authorList>
            <person name="Chung C.L."/>
            <person name="Lee T.J."/>
            <person name="Akiba M."/>
            <person name="Lee H.H."/>
            <person name="Kuo T.H."/>
            <person name="Liu D."/>
            <person name="Ke H.M."/>
            <person name="Yokoi T."/>
            <person name="Roa M.B."/>
            <person name="Lu M.J."/>
            <person name="Chang Y.Y."/>
            <person name="Ann P.J."/>
            <person name="Tsai J.N."/>
            <person name="Chen C.Y."/>
            <person name="Tzean S.S."/>
            <person name="Ota Y."/>
            <person name="Hattori T."/>
            <person name="Sahashi N."/>
            <person name="Liou R.F."/>
            <person name="Kikuchi T."/>
            <person name="Tsai I.J."/>
        </authorList>
    </citation>
    <scope>NUCLEOTIDE SEQUENCE [LARGE SCALE GENOMIC DNA]</scope>
    <source>
        <strain evidence="4 5">FFPRI411160</strain>
    </source>
</reference>
<dbReference type="GO" id="GO:0005737">
    <property type="term" value="C:cytoplasm"/>
    <property type="evidence" value="ECO:0007669"/>
    <property type="project" value="TreeGrafter"/>
</dbReference>
<feature type="compositionally biased region" description="Low complexity" evidence="2">
    <location>
        <begin position="267"/>
        <end position="290"/>
    </location>
</feature>
<feature type="compositionally biased region" description="Basic and acidic residues" evidence="2">
    <location>
        <begin position="243"/>
        <end position="252"/>
    </location>
</feature>
<comment type="caution">
    <text evidence="4">The sequence shown here is derived from an EMBL/GenBank/DDBJ whole genome shotgun (WGS) entry which is preliminary data.</text>
</comment>
<feature type="domain" description="AMP-activated protein kinase glycogen-binding" evidence="3">
    <location>
        <begin position="7"/>
        <end position="85"/>
    </location>
</feature>
<evidence type="ECO:0000256" key="2">
    <source>
        <dbReference type="SAM" id="MobiDB-lite"/>
    </source>
</evidence>
<dbReference type="InParanoid" id="A0A286UNH7"/>
<dbReference type="InterPro" id="IPR050827">
    <property type="entry name" value="CRP1_MDG1_kinase"/>
</dbReference>
<dbReference type="GO" id="GO:0005634">
    <property type="term" value="C:nucleus"/>
    <property type="evidence" value="ECO:0007669"/>
    <property type="project" value="TreeGrafter"/>
</dbReference>
<dbReference type="AlphaFoldDB" id="A0A286UNH7"/>